<comment type="similarity">
    <text evidence="7">Belongs to the cyclic nucleotide phosphodiesterase family.</text>
</comment>
<feature type="binding site" evidence="6">
    <location>
        <position position="754"/>
    </location>
    <ligand>
        <name>Zn(2+)</name>
        <dbReference type="ChEBI" id="CHEBI:29105"/>
        <label>1</label>
    </ligand>
</feature>
<evidence type="ECO:0000313" key="11">
    <source>
        <dbReference type="Proteomes" id="UP001165160"/>
    </source>
</evidence>
<keyword evidence="1" id="KW-0140">cGMP</keyword>
<feature type="binding site" evidence="6">
    <location>
        <position position="719"/>
    </location>
    <ligand>
        <name>Zn(2+)</name>
        <dbReference type="ChEBI" id="CHEBI:29105"/>
        <label>1</label>
    </ligand>
</feature>
<keyword evidence="2 6" id="KW-0479">Metal-binding</keyword>
<dbReference type="PANTHER" id="PTHR11347">
    <property type="entry name" value="CYCLIC NUCLEOTIDE PHOSPHODIESTERASE"/>
    <property type="match status" value="1"/>
</dbReference>
<feature type="binding site" evidence="6">
    <location>
        <position position="755"/>
    </location>
    <ligand>
        <name>Zn(2+)</name>
        <dbReference type="ChEBI" id="CHEBI:29105"/>
        <label>2</label>
    </ligand>
</feature>
<dbReference type="SMART" id="SM00471">
    <property type="entry name" value="HDc"/>
    <property type="match status" value="1"/>
</dbReference>
<evidence type="ECO:0000256" key="8">
    <source>
        <dbReference type="SAM" id="MobiDB-lite"/>
    </source>
</evidence>
<dbReference type="PROSITE" id="PS51845">
    <property type="entry name" value="PDEASE_I_2"/>
    <property type="match status" value="1"/>
</dbReference>
<feature type="binding site" evidence="6">
    <location>
        <position position="869"/>
    </location>
    <ligand>
        <name>Zn(2+)</name>
        <dbReference type="ChEBI" id="CHEBI:29105"/>
        <label>1</label>
    </ligand>
</feature>
<feature type="binding site" evidence="5">
    <location>
        <position position="869"/>
    </location>
    <ligand>
        <name>AMP</name>
        <dbReference type="ChEBI" id="CHEBI:456215"/>
    </ligand>
</feature>
<dbReference type="GO" id="GO:0004114">
    <property type="term" value="F:3',5'-cyclic-nucleotide phosphodiesterase activity"/>
    <property type="evidence" value="ECO:0007669"/>
    <property type="project" value="InterPro"/>
</dbReference>
<sequence length="1000" mass="113463">MLSPTPPSTNPNLRQSRTDSPLNSHRTINDTPPLRSSIVQRQRARSSSYEPQTLEGAKQTLDNLHSRAEEFSNMLDLLMQIGKGATLRDAEASIMSASCDILNAERSDIFVWDPDYEVLRSRTRMGRQKYDDEQMEIHPEVVVEPERDNLIGYVFHTAEIVCVPERRIDDEHEWDLDFLQTTDEETGKKTDIFGFIAAPVISSDDTVQGVIMVFNKTQPKEIFSDYDLFSIEQISRFASNAFKAWESIHAAQNAKQRMETLVGMIKHISNETDTNMVIDKMFQMSRSILNAEGITLFELIRSQDSKIAEGQLRISKSTVGDAIGMTFSISEGIAGHVARTGEVLNIKDPYSDPRFNSTADKENGFHTRSLLCVPVFQQGMVVAVIQAVNKRTGKFFNDDDTHLLQYLSESTGISLAQAALFHQVIRDRRQAQVDKIFIQVLSKRCSTHKFIMNVMKAAQLLLEMERFSLYLVDHHHREVWVTVEEENIICVPLGVGIAGHVAETGDVLNIPDAYEFPKFQRDIDLKTGFRTKSVLCIPVLSSGVDKTIIGVVQGINRLNNRGDIIPFNEGDMKLMQQFGTQLSVVMRQMMMEASITKMSVDRKSAMERKSSSAVPVFSLAREYRTELDTETKYNNQHSIGWVLPDEIQNEESGVKLVKSSDWDLDVLAMTPNEMENTFEVSLEQFNLLENHKIESKTVQTFIGRVRETYLENPYHNFHHAFHVFHSVHCILRSKSIGFLNSCQVLSVLIAAICHDIDHPGNNNAYEKETHSELAIRYSDDSILERHHCAVAFKVLNEEESNLLGNLSREEFSQCRKIIIQSILATDMSRHADLSRSLALLPDDVFETMDKDSSSHLFNTFFSAILHTGDLSGQALPLRQALKWGERVINEFTTQANNEAARGIPVAPFMANLDNLHRAANVQKGYIDFILKPWWIQFIRFFPDNPDLIKSLEYVDDVKAFYVSASEPAEKKKSEAKFVKGVLKDVEENPELEEEKEMKSG</sequence>
<evidence type="ECO:0000313" key="10">
    <source>
        <dbReference type="EMBL" id="GMH88165.1"/>
    </source>
</evidence>
<feature type="region of interest" description="Disordered" evidence="8">
    <location>
        <begin position="1"/>
        <end position="53"/>
    </location>
</feature>
<dbReference type="Pfam" id="PF01590">
    <property type="entry name" value="GAF"/>
    <property type="match status" value="3"/>
</dbReference>
<feature type="active site" description="Proton donor" evidence="4">
    <location>
        <position position="715"/>
    </location>
</feature>
<dbReference type="InterPro" id="IPR003607">
    <property type="entry name" value="HD/PDEase_dom"/>
</dbReference>
<evidence type="ECO:0000256" key="7">
    <source>
        <dbReference type="RuleBase" id="RU363067"/>
    </source>
</evidence>
<dbReference type="Proteomes" id="UP001165160">
    <property type="component" value="Unassembled WGS sequence"/>
</dbReference>
<evidence type="ECO:0000256" key="1">
    <source>
        <dbReference type="ARBA" id="ARBA00022535"/>
    </source>
</evidence>
<dbReference type="InterPro" id="IPR036971">
    <property type="entry name" value="PDEase_catalytic_dom_sf"/>
</dbReference>
<dbReference type="GO" id="GO:0046872">
    <property type="term" value="F:metal ion binding"/>
    <property type="evidence" value="ECO:0007669"/>
    <property type="project" value="UniProtKB-KW"/>
</dbReference>
<comment type="caution">
    <text evidence="10">The sequence shown here is derived from an EMBL/GenBank/DDBJ whole genome shotgun (WGS) entry which is preliminary data.</text>
</comment>
<evidence type="ECO:0000256" key="2">
    <source>
        <dbReference type="ARBA" id="ARBA00022723"/>
    </source>
</evidence>
<dbReference type="AlphaFoldDB" id="A0A9W7BL32"/>
<dbReference type="InterPro" id="IPR023088">
    <property type="entry name" value="PDEase"/>
</dbReference>
<protein>
    <recommendedName>
        <fullName evidence="7">Phosphodiesterase</fullName>
        <ecNumber evidence="7">3.1.4.-</ecNumber>
    </recommendedName>
</protein>
<comment type="cofactor">
    <cofactor evidence="7">
        <name>a divalent metal cation</name>
        <dbReference type="ChEBI" id="CHEBI:60240"/>
    </cofactor>
    <text evidence="7">Binds 2 divalent metal cations per subunit. Site 1 may preferentially bind zinc ions, while site 2 has a preference for magnesium and/or manganese ions.</text>
</comment>
<dbReference type="InterPro" id="IPR003018">
    <property type="entry name" value="GAF"/>
</dbReference>
<feature type="compositionally biased region" description="Polar residues" evidence="8">
    <location>
        <begin position="10"/>
        <end position="30"/>
    </location>
</feature>
<reference evidence="11" key="1">
    <citation type="journal article" date="2023" name="Commun. Biol.">
        <title>Genome analysis of Parmales, the sister group of diatoms, reveals the evolutionary specialization of diatoms from phago-mixotrophs to photoautotrophs.</title>
        <authorList>
            <person name="Ban H."/>
            <person name="Sato S."/>
            <person name="Yoshikawa S."/>
            <person name="Yamada K."/>
            <person name="Nakamura Y."/>
            <person name="Ichinomiya M."/>
            <person name="Sato N."/>
            <person name="Blanc-Mathieu R."/>
            <person name="Endo H."/>
            <person name="Kuwata A."/>
            <person name="Ogata H."/>
        </authorList>
    </citation>
    <scope>NUCLEOTIDE SEQUENCE [LARGE SCALE GENOMIC DNA]</scope>
    <source>
        <strain evidence="11">NIES 3699</strain>
    </source>
</reference>
<dbReference type="Pfam" id="PF00233">
    <property type="entry name" value="PDEase_I"/>
    <property type="match status" value="1"/>
</dbReference>
<dbReference type="GO" id="GO:0007165">
    <property type="term" value="P:signal transduction"/>
    <property type="evidence" value="ECO:0007669"/>
    <property type="project" value="InterPro"/>
</dbReference>
<feature type="binding site" evidence="5">
    <location>
        <position position="922"/>
    </location>
    <ligand>
        <name>AMP</name>
        <dbReference type="ChEBI" id="CHEBI:456215"/>
    </ligand>
</feature>
<dbReference type="InterPro" id="IPR023174">
    <property type="entry name" value="PDEase_CS"/>
</dbReference>
<proteinExistence type="inferred from homology"/>
<evidence type="ECO:0000256" key="5">
    <source>
        <dbReference type="PIRSR" id="PIRSR623088-2"/>
    </source>
</evidence>
<evidence type="ECO:0000256" key="3">
    <source>
        <dbReference type="ARBA" id="ARBA00022801"/>
    </source>
</evidence>
<dbReference type="EC" id="3.1.4.-" evidence="7"/>
<evidence type="ECO:0000256" key="4">
    <source>
        <dbReference type="PIRSR" id="PIRSR623088-1"/>
    </source>
</evidence>
<dbReference type="PRINTS" id="PR00387">
    <property type="entry name" value="PDIESTERASE1"/>
</dbReference>
<keyword evidence="11" id="KW-1185">Reference proteome</keyword>
<dbReference type="Gene3D" id="3.30.450.40">
    <property type="match status" value="3"/>
</dbReference>
<dbReference type="InterPro" id="IPR002073">
    <property type="entry name" value="PDEase_catalytic_dom"/>
</dbReference>
<feature type="domain" description="PDEase" evidence="9">
    <location>
        <begin position="623"/>
        <end position="968"/>
    </location>
</feature>
<keyword evidence="3 7" id="KW-0378">Hydrolase</keyword>
<feature type="binding site" evidence="5">
    <location>
        <position position="755"/>
    </location>
    <ligand>
        <name>AMP</name>
        <dbReference type="ChEBI" id="CHEBI:456215"/>
    </ligand>
</feature>
<dbReference type="SUPFAM" id="SSF109604">
    <property type="entry name" value="HD-domain/PDEase-like"/>
    <property type="match status" value="1"/>
</dbReference>
<dbReference type="PROSITE" id="PS00126">
    <property type="entry name" value="PDEASE_I_1"/>
    <property type="match status" value="1"/>
</dbReference>
<dbReference type="Gene3D" id="1.10.1300.10">
    <property type="entry name" value="3'5'-cyclic nucleotide phosphodiesterase, catalytic domain"/>
    <property type="match status" value="1"/>
</dbReference>
<feature type="binding site" evidence="6">
    <location>
        <position position="755"/>
    </location>
    <ligand>
        <name>Zn(2+)</name>
        <dbReference type="ChEBI" id="CHEBI:29105"/>
        <label>1</label>
    </ligand>
</feature>
<evidence type="ECO:0000259" key="9">
    <source>
        <dbReference type="PROSITE" id="PS51845"/>
    </source>
</evidence>
<name>A0A9W7BL32_9STRA</name>
<feature type="binding site" evidence="5">
    <location>
        <begin position="715"/>
        <end position="719"/>
    </location>
    <ligand>
        <name>AMP</name>
        <dbReference type="ChEBI" id="CHEBI:456215"/>
    </ligand>
</feature>
<feature type="compositionally biased region" description="Polar residues" evidence="8">
    <location>
        <begin position="37"/>
        <end position="51"/>
    </location>
</feature>
<dbReference type="InterPro" id="IPR029016">
    <property type="entry name" value="GAF-like_dom_sf"/>
</dbReference>
<dbReference type="EMBL" id="BRXX01000079">
    <property type="protein sequence ID" value="GMH88165.1"/>
    <property type="molecule type" value="Genomic_DNA"/>
</dbReference>
<evidence type="ECO:0000256" key="6">
    <source>
        <dbReference type="PIRSR" id="PIRSR623088-3"/>
    </source>
</evidence>
<dbReference type="SUPFAM" id="SSF55781">
    <property type="entry name" value="GAF domain-like"/>
    <property type="match status" value="3"/>
</dbReference>
<organism evidence="10 11">
    <name type="scientific">Triparma verrucosa</name>
    <dbReference type="NCBI Taxonomy" id="1606542"/>
    <lineage>
        <taxon>Eukaryota</taxon>
        <taxon>Sar</taxon>
        <taxon>Stramenopiles</taxon>
        <taxon>Ochrophyta</taxon>
        <taxon>Bolidophyceae</taxon>
        <taxon>Parmales</taxon>
        <taxon>Triparmaceae</taxon>
        <taxon>Triparma</taxon>
    </lineage>
</organism>
<dbReference type="SMART" id="SM00065">
    <property type="entry name" value="GAF"/>
    <property type="match status" value="3"/>
</dbReference>
<accession>A0A9W7BL32</accession>
<dbReference type="CDD" id="cd00077">
    <property type="entry name" value="HDc"/>
    <property type="match status" value="1"/>
</dbReference>
<gene>
    <name evidence="10" type="ORF">TrVE_jg13253</name>
</gene>